<evidence type="ECO:0008006" key="3">
    <source>
        <dbReference type="Google" id="ProtNLM"/>
    </source>
</evidence>
<organism evidence="1 2">
    <name type="scientific">Schizopora paradoxa</name>
    <dbReference type="NCBI Taxonomy" id="27342"/>
    <lineage>
        <taxon>Eukaryota</taxon>
        <taxon>Fungi</taxon>
        <taxon>Dikarya</taxon>
        <taxon>Basidiomycota</taxon>
        <taxon>Agaricomycotina</taxon>
        <taxon>Agaricomycetes</taxon>
        <taxon>Hymenochaetales</taxon>
        <taxon>Schizoporaceae</taxon>
        <taxon>Schizopora</taxon>
    </lineage>
</organism>
<dbReference type="EMBL" id="KQ086068">
    <property type="protein sequence ID" value="KLO09052.1"/>
    <property type="molecule type" value="Genomic_DNA"/>
</dbReference>
<dbReference type="Proteomes" id="UP000053477">
    <property type="component" value="Unassembled WGS sequence"/>
</dbReference>
<evidence type="ECO:0000313" key="2">
    <source>
        <dbReference type="Proteomes" id="UP000053477"/>
    </source>
</evidence>
<sequence>MNNRTQFRSEQTSAHKCNFKHLDPAALDALADIVDRLRRSKVSGCFAAQDDWLEALEFPAPVPLLHDPAQALDDKNAVDRFSIALDSLKLAITALSAIQEHILPQKETCESRLASLRIRGGLSSLSDDVLSIILQHASEEENSALSIALGLSHVCRRFRELTLRMPTLWCNIWSYLDIDLVSMLCDRMTKPIAEITFHGVLFIVMARETHQLQAPFLSRIFIRGSRSTLEKPPLEDSLHYYSTWSMPRLTAFFVENFVPIPLLSATSVTEFRLLLKYKRAGDSSEIRTGESLSSLFLFLASCPALKIVTMTIEAFKEFTGFSTSNFADLPTVETLELSFTDCQGSILKTFFRNARFPNVSTMELRVYGWWRDSGRASVQDGLDAVFRNSHTFDRLTHLTLATGSLNQEIPL</sequence>
<protein>
    <recommendedName>
        <fullName evidence="3">F-box domain-containing protein</fullName>
    </recommendedName>
</protein>
<keyword evidence="2" id="KW-1185">Reference proteome</keyword>
<reference evidence="1 2" key="1">
    <citation type="submission" date="2015-04" db="EMBL/GenBank/DDBJ databases">
        <title>Complete genome sequence of Schizopora paradoxa KUC8140, a cosmopolitan wood degrader in East Asia.</title>
        <authorList>
            <consortium name="DOE Joint Genome Institute"/>
            <person name="Min B."/>
            <person name="Park H."/>
            <person name="Jang Y."/>
            <person name="Kim J.-J."/>
            <person name="Kim K.H."/>
            <person name="Pangilinan J."/>
            <person name="Lipzen A."/>
            <person name="Riley R."/>
            <person name="Grigoriev I.V."/>
            <person name="Spatafora J.W."/>
            <person name="Choi I.-G."/>
        </authorList>
    </citation>
    <scope>NUCLEOTIDE SEQUENCE [LARGE SCALE GENOMIC DNA]</scope>
    <source>
        <strain evidence="1 2">KUC8140</strain>
    </source>
</reference>
<proteinExistence type="predicted"/>
<dbReference type="OrthoDB" id="3365698at2759"/>
<dbReference type="AlphaFoldDB" id="A0A0H2RC44"/>
<accession>A0A0H2RC44</accession>
<dbReference type="InParanoid" id="A0A0H2RC44"/>
<name>A0A0H2RC44_9AGAM</name>
<gene>
    <name evidence="1" type="ORF">SCHPADRAFT_943957</name>
</gene>
<evidence type="ECO:0000313" key="1">
    <source>
        <dbReference type="EMBL" id="KLO09052.1"/>
    </source>
</evidence>